<evidence type="ECO:0000313" key="3">
    <source>
        <dbReference type="Proteomes" id="UP000240475"/>
    </source>
</evidence>
<sequence>MEPTVLSTFAKGDLFEEQVFQFLSREIDEGRFFCRPEHCRIFRKRRYYSRDREDDIVFDIAIEIFLPDQPKPSIIVLVECKNYAGTVPVGDIEEFGAKIRQVTGFNAKGIFVSSSAFQSGTINIARNQGFGVIRYFPDEGFQWELARALLTGVRNASSRKRAEIEYALTQPGFRPTLTGAYAVTPGGYTNAWEGIWTGLDLAGSFDPAILEIIRPPHLPVLRIGYLSKGAIENLSEQVLGSAGYTRGVVDLEAVVAGATTSSVLTVSYVDEPDGALGRISFAPLEIKINSRDKTAPMTRFTLAHELGHYYLNHGRYIARESLRSKDIDQFERIAVPKRELERLEWQANTFASYLLMPERHFLEAFSLLVEHHDIRNRGHGALFLDDQRDNIRNYHLVLDALSRYFAVSKSAAAIRLRGLGVLVEA</sequence>
<dbReference type="InterPro" id="IPR052345">
    <property type="entry name" value="Rad_response_metalloprotease"/>
</dbReference>
<organism evidence="2 3">
    <name type="scientific">Pseudomonas syringae pv. atrofaciens</name>
    <dbReference type="NCBI Taxonomy" id="192087"/>
    <lineage>
        <taxon>Bacteria</taxon>
        <taxon>Pseudomonadati</taxon>
        <taxon>Pseudomonadota</taxon>
        <taxon>Gammaproteobacteria</taxon>
        <taxon>Pseudomonadales</taxon>
        <taxon>Pseudomonadaceae</taxon>
        <taxon>Pseudomonas</taxon>
        <taxon>Pseudomonas syringae</taxon>
    </lineage>
</organism>
<accession>A0AAD0MUR7</accession>
<evidence type="ECO:0000259" key="1">
    <source>
        <dbReference type="Pfam" id="PF06114"/>
    </source>
</evidence>
<dbReference type="PANTHER" id="PTHR43236">
    <property type="entry name" value="ANTITOXIN HIGA1"/>
    <property type="match status" value="1"/>
</dbReference>
<dbReference type="PANTHER" id="PTHR43236:SF1">
    <property type="entry name" value="BLL7220 PROTEIN"/>
    <property type="match status" value="1"/>
</dbReference>
<feature type="domain" description="IrrE N-terminal-like" evidence="1">
    <location>
        <begin position="286"/>
        <end position="416"/>
    </location>
</feature>
<dbReference type="SUPFAM" id="SSF52980">
    <property type="entry name" value="Restriction endonuclease-like"/>
    <property type="match status" value="1"/>
</dbReference>
<proteinExistence type="predicted"/>
<dbReference type="InterPro" id="IPR010359">
    <property type="entry name" value="IrrE_HExxH"/>
</dbReference>
<dbReference type="Gene3D" id="1.10.10.2910">
    <property type="match status" value="1"/>
</dbReference>
<dbReference type="AlphaFoldDB" id="A0AAD0MUR7"/>
<dbReference type="InterPro" id="IPR011335">
    <property type="entry name" value="Restrct_endonuc-II-like"/>
</dbReference>
<dbReference type="Proteomes" id="UP000240475">
    <property type="component" value="Chromosome"/>
</dbReference>
<dbReference type="Pfam" id="PF06114">
    <property type="entry name" value="Peptidase_M78"/>
    <property type="match status" value="1"/>
</dbReference>
<evidence type="ECO:0000313" key="2">
    <source>
        <dbReference type="EMBL" id="AVX22940.1"/>
    </source>
</evidence>
<gene>
    <name evidence="2" type="ORF">DA456_05805</name>
</gene>
<name>A0AAD0MUR7_PSESX</name>
<reference evidence="2 3" key="1">
    <citation type="submission" date="2018-04" db="EMBL/GenBank/DDBJ databases">
        <authorList>
            <person name="Cha J.-S."/>
        </authorList>
    </citation>
    <scope>NUCLEOTIDE SEQUENCE [LARGE SCALE GENOMIC DNA]</scope>
    <source>
        <strain evidence="2 3">LMG5095</strain>
    </source>
</reference>
<protein>
    <submittedName>
        <fullName evidence="2">ImmA/IrrE family metallo-endopeptidase</fullName>
    </submittedName>
</protein>
<dbReference type="EMBL" id="CP028490">
    <property type="protein sequence ID" value="AVX22940.1"/>
    <property type="molecule type" value="Genomic_DNA"/>
</dbReference>